<dbReference type="InterPro" id="IPR036397">
    <property type="entry name" value="RNaseH_sf"/>
</dbReference>
<evidence type="ECO:0000256" key="3">
    <source>
        <dbReference type="ARBA" id="ARBA00022722"/>
    </source>
</evidence>
<proteinExistence type="predicted"/>
<keyword evidence="3" id="KW-0540">Nuclease</keyword>
<evidence type="ECO:0000313" key="9">
    <source>
        <dbReference type="Proteomes" id="UP001151760"/>
    </source>
</evidence>
<reference evidence="8" key="2">
    <citation type="submission" date="2022-01" db="EMBL/GenBank/DDBJ databases">
        <authorList>
            <person name="Yamashiro T."/>
            <person name="Shiraishi A."/>
            <person name="Satake H."/>
            <person name="Nakayama K."/>
        </authorList>
    </citation>
    <scope>NUCLEOTIDE SEQUENCE</scope>
</reference>
<evidence type="ECO:0000313" key="8">
    <source>
        <dbReference type="EMBL" id="GJT99677.1"/>
    </source>
</evidence>
<dbReference type="Proteomes" id="UP001151760">
    <property type="component" value="Unassembled WGS sequence"/>
</dbReference>
<keyword evidence="6 8" id="KW-0695">RNA-directed DNA polymerase</keyword>
<evidence type="ECO:0000256" key="6">
    <source>
        <dbReference type="ARBA" id="ARBA00022918"/>
    </source>
</evidence>
<organism evidence="8 9">
    <name type="scientific">Tanacetum coccineum</name>
    <dbReference type="NCBI Taxonomy" id="301880"/>
    <lineage>
        <taxon>Eukaryota</taxon>
        <taxon>Viridiplantae</taxon>
        <taxon>Streptophyta</taxon>
        <taxon>Embryophyta</taxon>
        <taxon>Tracheophyta</taxon>
        <taxon>Spermatophyta</taxon>
        <taxon>Magnoliopsida</taxon>
        <taxon>eudicotyledons</taxon>
        <taxon>Gunneridae</taxon>
        <taxon>Pentapetalae</taxon>
        <taxon>asterids</taxon>
        <taxon>campanulids</taxon>
        <taxon>Asterales</taxon>
        <taxon>Asteraceae</taxon>
        <taxon>Asteroideae</taxon>
        <taxon>Anthemideae</taxon>
        <taxon>Anthemidinae</taxon>
        <taxon>Tanacetum</taxon>
    </lineage>
</organism>
<dbReference type="Pfam" id="PF00665">
    <property type="entry name" value="rve"/>
    <property type="match status" value="1"/>
</dbReference>
<accession>A0ABQ5IHR2</accession>
<dbReference type="CDD" id="cd09274">
    <property type="entry name" value="RNase_HI_RT_Ty3"/>
    <property type="match status" value="1"/>
</dbReference>
<dbReference type="Pfam" id="PF17917">
    <property type="entry name" value="RT_RNaseH"/>
    <property type="match status" value="1"/>
</dbReference>
<evidence type="ECO:0000256" key="2">
    <source>
        <dbReference type="ARBA" id="ARBA00022695"/>
    </source>
</evidence>
<dbReference type="SUPFAM" id="SSF53098">
    <property type="entry name" value="Ribonuclease H-like"/>
    <property type="match status" value="1"/>
</dbReference>
<dbReference type="InterPro" id="IPR001584">
    <property type="entry name" value="Integrase_cat-core"/>
</dbReference>
<evidence type="ECO:0000256" key="5">
    <source>
        <dbReference type="ARBA" id="ARBA00022801"/>
    </source>
</evidence>
<evidence type="ECO:0000256" key="4">
    <source>
        <dbReference type="ARBA" id="ARBA00022759"/>
    </source>
</evidence>
<dbReference type="PANTHER" id="PTHR34072">
    <property type="entry name" value="ENZYMATIC POLYPROTEIN-RELATED"/>
    <property type="match status" value="1"/>
</dbReference>
<keyword evidence="1" id="KW-0808">Transferase</keyword>
<dbReference type="EMBL" id="BQNB010020791">
    <property type="protein sequence ID" value="GJT99677.1"/>
    <property type="molecule type" value="Genomic_DNA"/>
</dbReference>
<dbReference type="SUPFAM" id="SSF56672">
    <property type="entry name" value="DNA/RNA polymerases"/>
    <property type="match status" value="1"/>
</dbReference>
<reference evidence="8" key="1">
    <citation type="journal article" date="2022" name="Int. J. Mol. Sci.">
        <title>Draft Genome of Tanacetum Coccineum: Genomic Comparison of Closely Related Tanacetum-Family Plants.</title>
        <authorList>
            <person name="Yamashiro T."/>
            <person name="Shiraishi A."/>
            <person name="Nakayama K."/>
            <person name="Satake H."/>
        </authorList>
    </citation>
    <scope>NUCLEOTIDE SEQUENCE</scope>
</reference>
<keyword evidence="2" id="KW-0548">Nucleotidyltransferase</keyword>
<dbReference type="GO" id="GO:0003964">
    <property type="term" value="F:RNA-directed DNA polymerase activity"/>
    <property type="evidence" value="ECO:0007669"/>
    <property type="project" value="UniProtKB-KW"/>
</dbReference>
<evidence type="ECO:0000259" key="7">
    <source>
        <dbReference type="PROSITE" id="PS50994"/>
    </source>
</evidence>
<evidence type="ECO:0000256" key="1">
    <source>
        <dbReference type="ARBA" id="ARBA00022679"/>
    </source>
</evidence>
<gene>
    <name evidence="8" type="ORF">Tco_1110016</name>
</gene>
<dbReference type="InterPro" id="IPR043502">
    <property type="entry name" value="DNA/RNA_pol_sf"/>
</dbReference>
<keyword evidence="9" id="KW-1185">Reference proteome</keyword>
<name>A0ABQ5IHR2_9ASTR</name>
<dbReference type="InterPro" id="IPR041373">
    <property type="entry name" value="RT_RNaseH"/>
</dbReference>
<dbReference type="InterPro" id="IPR012337">
    <property type="entry name" value="RNaseH-like_sf"/>
</dbReference>
<dbReference type="PROSITE" id="PS50994">
    <property type="entry name" value="INTEGRASE"/>
    <property type="match status" value="1"/>
</dbReference>
<comment type="caution">
    <text evidence="8">The sequence shown here is derived from an EMBL/GenBank/DDBJ whole genome shotgun (WGS) entry which is preliminary data.</text>
</comment>
<dbReference type="PANTHER" id="PTHR34072:SF52">
    <property type="entry name" value="RIBONUCLEASE H"/>
    <property type="match status" value="1"/>
</dbReference>
<keyword evidence="5" id="KW-0378">Hydrolase</keyword>
<feature type="domain" description="Integrase catalytic" evidence="7">
    <location>
        <begin position="205"/>
        <end position="368"/>
    </location>
</feature>
<dbReference type="Gene3D" id="3.30.420.10">
    <property type="entry name" value="Ribonuclease H-like superfamily/Ribonuclease H"/>
    <property type="match status" value="1"/>
</dbReference>
<keyword evidence="4" id="KW-0255">Endonuclease</keyword>
<protein>
    <submittedName>
        <fullName evidence="8">Reverse transcriptase domain-containing protein</fullName>
    </submittedName>
</protein>
<sequence length="381" mass="44138">MQRMKVIAYASRQLKIHEKNYTTHDLELGAVVFALKIWRHYLYGTKCVVFTDHKSLQHILDQKDLNMRQRRWIELLSDYDCEIRYHPGKANVVADALSRKERIEPLRVRALVMTIGLDLPSRILEAQREAVKIENIEAEDISGMLKRLEARANGTLCLDNRSWLPCYGDTRSLIMHESHKSKYSIHPGADKMYHDMKMPSGLLVQPDIPEWKWEKITMDFITKLPKTAAGFDSIWVIIDRLTKSAHFLPMRETDSTEKLTRLYMKEIVARHGIPVSIISDRDSHFTSRVWQSLHKALGTQLNLSTAYHPQTDGQSERTIQTLEDMLRACVIDFGNGWDRHLPLVEFSYNNSYHTSIKAAPFEALYDRKCRSPVCWAEVGEA</sequence>